<sequence length="58" mass="6574">MKEIEIANILPAEAIAQLQRAALTPITTNDPLARVKAIEQAVKRVKRNHPQYFTEFSK</sequence>
<accession>A0A6J7WF87</accession>
<evidence type="ECO:0000313" key="1">
    <source>
        <dbReference type="EMBL" id="CAB5162337.1"/>
    </source>
</evidence>
<organism evidence="1">
    <name type="scientific">uncultured Caudovirales phage</name>
    <dbReference type="NCBI Taxonomy" id="2100421"/>
    <lineage>
        <taxon>Viruses</taxon>
        <taxon>Duplodnaviria</taxon>
        <taxon>Heunggongvirae</taxon>
        <taxon>Uroviricota</taxon>
        <taxon>Caudoviricetes</taxon>
        <taxon>Peduoviridae</taxon>
        <taxon>Maltschvirus</taxon>
        <taxon>Maltschvirus maltsch</taxon>
    </lineage>
</organism>
<dbReference type="EMBL" id="LR798201">
    <property type="protein sequence ID" value="CAB5162337.1"/>
    <property type="molecule type" value="Genomic_DNA"/>
</dbReference>
<protein>
    <submittedName>
        <fullName evidence="1">Uncharacterized protein</fullName>
    </submittedName>
</protein>
<name>A0A6J7WF87_9CAUD</name>
<reference evidence="1" key="1">
    <citation type="submission" date="2020-05" db="EMBL/GenBank/DDBJ databases">
        <authorList>
            <person name="Chiriac C."/>
            <person name="Salcher M."/>
            <person name="Ghai R."/>
            <person name="Kavagutti S V."/>
        </authorList>
    </citation>
    <scope>NUCLEOTIDE SEQUENCE</scope>
</reference>
<proteinExistence type="predicted"/>
<gene>
    <name evidence="1" type="ORF">UFOVP151_20</name>
</gene>